<name>A0A6J2T3M9_DROLE</name>
<evidence type="ECO:0000256" key="1">
    <source>
        <dbReference type="SAM" id="MobiDB-lite"/>
    </source>
</evidence>
<evidence type="ECO:0000259" key="2">
    <source>
        <dbReference type="PROSITE" id="PS51504"/>
    </source>
</evidence>
<dbReference type="PROSITE" id="PS51504">
    <property type="entry name" value="H15"/>
    <property type="match status" value="1"/>
</dbReference>
<dbReference type="GeneID" id="115621839"/>
<dbReference type="CTD" id="41780"/>
<dbReference type="RefSeq" id="XP_030371511.1">
    <property type="nucleotide sequence ID" value="XM_030515651.1"/>
</dbReference>
<dbReference type="Pfam" id="PF00538">
    <property type="entry name" value="Linker_histone"/>
    <property type="match status" value="1"/>
</dbReference>
<evidence type="ECO:0000313" key="4">
    <source>
        <dbReference type="RefSeq" id="XP_030371511.1"/>
    </source>
</evidence>
<dbReference type="AlphaFoldDB" id="A0A6J2T3M9"/>
<evidence type="ECO:0000313" key="3">
    <source>
        <dbReference type="Proteomes" id="UP000504634"/>
    </source>
</evidence>
<feature type="domain" description="H15" evidence="2">
    <location>
        <begin position="11"/>
        <end position="82"/>
    </location>
</feature>
<protein>
    <submittedName>
        <fullName evidence="4">Histone H1 isoform X2</fullName>
    </submittedName>
</protein>
<dbReference type="SUPFAM" id="SSF46785">
    <property type="entry name" value="Winged helix' DNA-binding domain"/>
    <property type="match status" value="1"/>
</dbReference>
<sequence>MASVEEPAIVKQPSGSQKVLNAIALLNERTGSSVAAIMKYMKANGHEVANEKRQRASILKLLKQAVEAGQVERVKNSFKLSTEHKKTIKSIEKMKAHAEKKKAKAQAKKDNKIVKTTVKSSTKAERMTKESKRRLSREIVPAPRPLPELQLRMLLQKD</sequence>
<dbReference type="GO" id="GO:0006334">
    <property type="term" value="P:nucleosome assembly"/>
    <property type="evidence" value="ECO:0007669"/>
    <property type="project" value="InterPro"/>
</dbReference>
<dbReference type="Gene3D" id="1.10.10.10">
    <property type="entry name" value="Winged helix-like DNA-binding domain superfamily/Winged helix DNA-binding domain"/>
    <property type="match status" value="1"/>
</dbReference>
<proteinExistence type="predicted"/>
<dbReference type="Proteomes" id="UP000504634">
    <property type="component" value="Unplaced"/>
</dbReference>
<dbReference type="InterPro" id="IPR036390">
    <property type="entry name" value="WH_DNA-bd_sf"/>
</dbReference>
<dbReference type="InterPro" id="IPR005818">
    <property type="entry name" value="Histone_H1/H5_H15"/>
</dbReference>
<dbReference type="InterPro" id="IPR036388">
    <property type="entry name" value="WH-like_DNA-bd_sf"/>
</dbReference>
<gene>
    <name evidence="4" type="primary">LOC115621839</name>
</gene>
<feature type="region of interest" description="Disordered" evidence="1">
    <location>
        <begin position="101"/>
        <end position="158"/>
    </location>
</feature>
<reference evidence="4" key="1">
    <citation type="submission" date="2025-08" db="UniProtKB">
        <authorList>
            <consortium name="RefSeq"/>
        </authorList>
    </citation>
    <scope>IDENTIFICATION</scope>
    <source>
        <strain evidence="4">11010-0011.00</strain>
        <tissue evidence="4">Whole body</tissue>
    </source>
</reference>
<dbReference type="SMART" id="SM00526">
    <property type="entry name" value="H15"/>
    <property type="match status" value="1"/>
</dbReference>
<organism evidence="3 4">
    <name type="scientific">Drosophila lebanonensis</name>
    <name type="common">Fruit fly</name>
    <name type="synonym">Scaptodrosophila lebanonensis</name>
    <dbReference type="NCBI Taxonomy" id="7225"/>
    <lineage>
        <taxon>Eukaryota</taxon>
        <taxon>Metazoa</taxon>
        <taxon>Ecdysozoa</taxon>
        <taxon>Arthropoda</taxon>
        <taxon>Hexapoda</taxon>
        <taxon>Insecta</taxon>
        <taxon>Pterygota</taxon>
        <taxon>Neoptera</taxon>
        <taxon>Endopterygota</taxon>
        <taxon>Diptera</taxon>
        <taxon>Brachycera</taxon>
        <taxon>Muscomorpha</taxon>
        <taxon>Ephydroidea</taxon>
        <taxon>Drosophilidae</taxon>
        <taxon>Scaptodrosophila</taxon>
    </lineage>
</organism>
<dbReference type="CDD" id="cd00073">
    <property type="entry name" value="H15"/>
    <property type="match status" value="1"/>
</dbReference>
<accession>A0A6J2T3M9</accession>
<keyword evidence="3" id="KW-1185">Reference proteome</keyword>
<dbReference type="GO" id="GO:0000786">
    <property type="term" value="C:nucleosome"/>
    <property type="evidence" value="ECO:0007669"/>
    <property type="project" value="InterPro"/>
</dbReference>
<dbReference type="GO" id="GO:0003677">
    <property type="term" value="F:DNA binding"/>
    <property type="evidence" value="ECO:0007669"/>
    <property type="project" value="InterPro"/>
</dbReference>